<dbReference type="GO" id="GO:0008831">
    <property type="term" value="F:dTDP-4-dehydrorhamnose reductase activity"/>
    <property type="evidence" value="ECO:0007669"/>
    <property type="project" value="UniProtKB-EC"/>
</dbReference>
<evidence type="ECO:0000313" key="8">
    <source>
        <dbReference type="EMBL" id="PHK97722.1"/>
    </source>
</evidence>
<gene>
    <name evidence="8" type="primary">rfbD</name>
    <name evidence="8" type="ORF">CGL56_14955</name>
</gene>
<dbReference type="EMBL" id="PDLO01000007">
    <property type="protein sequence ID" value="PHK97722.1"/>
    <property type="molecule type" value="Genomic_DNA"/>
</dbReference>
<reference evidence="8 9" key="1">
    <citation type="submission" date="2017-10" db="EMBL/GenBank/DDBJ databases">
        <title>The draft genome sequence of Lewinella marina KCTC 32374.</title>
        <authorList>
            <person name="Wang K."/>
        </authorList>
    </citation>
    <scope>NUCLEOTIDE SEQUENCE [LARGE SCALE GENOMIC DNA]</scope>
    <source>
        <strain evidence="8 9">MKG-38</strain>
    </source>
</reference>
<keyword evidence="6" id="KW-0560">Oxidoreductase</keyword>
<protein>
    <recommendedName>
        <fullName evidence="4 6">dTDP-4-dehydrorhamnose reductase</fullName>
        <ecNumber evidence="3 6">1.1.1.133</ecNumber>
    </recommendedName>
</protein>
<evidence type="ECO:0000259" key="7">
    <source>
        <dbReference type="Pfam" id="PF04321"/>
    </source>
</evidence>
<evidence type="ECO:0000256" key="2">
    <source>
        <dbReference type="ARBA" id="ARBA00010944"/>
    </source>
</evidence>
<dbReference type="InterPro" id="IPR005913">
    <property type="entry name" value="dTDP_dehydrorham_reduct"/>
</dbReference>
<evidence type="ECO:0000256" key="1">
    <source>
        <dbReference type="ARBA" id="ARBA00004781"/>
    </source>
</evidence>
<evidence type="ECO:0000313" key="9">
    <source>
        <dbReference type="Proteomes" id="UP000226437"/>
    </source>
</evidence>
<dbReference type="InterPro" id="IPR036291">
    <property type="entry name" value="NAD(P)-bd_dom_sf"/>
</dbReference>
<dbReference type="AlphaFoldDB" id="A0A2G0CCN6"/>
<proteinExistence type="inferred from homology"/>
<name>A0A2G0CCN6_9BACT</name>
<keyword evidence="9" id="KW-1185">Reference proteome</keyword>
<dbReference type="UniPathway" id="UPA00124"/>
<evidence type="ECO:0000256" key="3">
    <source>
        <dbReference type="ARBA" id="ARBA00012929"/>
    </source>
</evidence>
<keyword evidence="6" id="KW-0521">NADP</keyword>
<dbReference type="GO" id="GO:0005829">
    <property type="term" value="C:cytosol"/>
    <property type="evidence" value="ECO:0007669"/>
    <property type="project" value="TreeGrafter"/>
</dbReference>
<evidence type="ECO:0000256" key="4">
    <source>
        <dbReference type="ARBA" id="ARBA00017099"/>
    </source>
</evidence>
<sequence>MNRIMITGAGGQLGQKLIGAAKAAPHDWRIFAYNRSTLDITRPEDIQAALAEARPDICFNAAAYTAVDRAEAEPDKARAINVEGAARLAAACHEAGAAFVHFSSDYVYADGFNRPLLESDPTLGTSVYARTKLEGEAAVMDAHPEAYIIRTSWVYAEYGQNFVRTMLRLGRERPELGIVADQIGSPTYAADLAAAAMKLATSGEAPGLYNYANSGVCSWYDLAKAVHELAGIECNVRPITTNQYPTPAKRPAYSVLNTQKMAAVVGTPRHWRAALTECMDKIRAREAE</sequence>
<dbReference type="Gene3D" id="3.90.25.10">
    <property type="entry name" value="UDP-galactose 4-epimerase, domain 1"/>
    <property type="match status" value="1"/>
</dbReference>
<dbReference type="GO" id="GO:0019305">
    <property type="term" value="P:dTDP-rhamnose biosynthetic process"/>
    <property type="evidence" value="ECO:0007669"/>
    <property type="project" value="UniProtKB-UniPathway"/>
</dbReference>
<accession>A0A2G0CCN6</accession>
<comment type="catalytic activity">
    <reaction evidence="5">
        <text>dTDP-beta-L-rhamnose + NADP(+) = dTDP-4-dehydro-beta-L-rhamnose + NADPH + H(+)</text>
        <dbReference type="Rhea" id="RHEA:21796"/>
        <dbReference type="ChEBI" id="CHEBI:15378"/>
        <dbReference type="ChEBI" id="CHEBI:57510"/>
        <dbReference type="ChEBI" id="CHEBI:57783"/>
        <dbReference type="ChEBI" id="CHEBI:58349"/>
        <dbReference type="ChEBI" id="CHEBI:62830"/>
        <dbReference type="EC" id="1.1.1.133"/>
    </reaction>
</comment>
<organism evidence="8 9">
    <name type="scientific">Neolewinella marina</name>
    <dbReference type="NCBI Taxonomy" id="438751"/>
    <lineage>
        <taxon>Bacteria</taxon>
        <taxon>Pseudomonadati</taxon>
        <taxon>Bacteroidota</taxon>
        <taxon>Saprospiria</taxon>
        <taxon>Saprospirales</taxon>
        <taxon>Lewinellaceae</taxon>
        <taxon>Neolewinella</taxon>
    </lineage>
</organism>
<dbReference type="Gene3D" id="3.40.50.720">
    <property type="entry name" value="NAD(P)-binding Rossmann-like Domain"/>
    <property type="match status" value="1"/>
</dbReference>
<comment type="caution">
    <text evidence="8">The sequence shown here is derived from an EMBL/GenBank/DDBJ whole genome shotgun (WGS) entry which is preliminary data.</text>
</comment>
<dbReference type="Proteomes" id="UP000226437">
    <property type="component" value="Unassembled WGS sequence"/>
</dbReference>
<dbReference type="RefSeq" id="WP_099107376.1">
    <property type="nucleotide sequence ID" value="NZ_JAATJF010000005.1"/>
</dbReference>
<dbReference type="CDD" id="cd05254">
    <property type="entry name" value="dTDP_HR_like_SDR_e"/>
    <property type="match status" value="1"/>
</dbReference>
<dbReference type="InterPro" id="IPR029903">
    <property type="entry name" value="RmlD-like-bd"/>
</dbReference>
<dbReference type="SUPFAM" id="SSF51735">
    <property type="entry name" value="NAD(P)-binding Rossmann-fold domains"/>
    <property type="match status" value="1"/>
</dbReference>
<dbReference type="OrthoDB" id="9803892at2"/>
<dbReference type="PANTHER" id="PTHR10491:SF4">
    <property type="entry name" value="METHIONINE ADENOSYLTRANSFERASE 2 SUBUNIT BETA"/>
    <property type="match status" value="1"/>
</dbReference>
<comment type="pathway">
    <text evidence="1 6">Carbohydrate biosynthesis; dTDP-L-rhamnose biosynthesis.</text>
</comment>
<evidence type="ECO:0000256" key="5">
    <source>
        <dbReference type="ARBA" id="ARBA00048200"/>
    </source>
</evidence>
<dbReference type="NCBIfam" id="TIGR01214">
    <property type="entry name" value="rmlD"/>
    <property type="match status" value="1"/>
</dbReference>
<comment type="similarity">
    <text evidence="2 6">Belongs to the dTDP-4-dehydrorhamnose reductase family.</text>
</comment>
<dbReference type="Pfam" id="PF04321">
    <property type="entry name" value="RmlD_sub_bind"/>
    <property type="match status" value="1"/>
</dbReference>
<dbReference type="PANTHER" id="PTHR10491">
    <property type="entry name" value="DTDP-4-DEHYDRORHAMNOSE REDUCTASE"/>
    <property type="match status" value="1"/>
</dbReference>
<evidence type="ECO:0000256" key="6">
    <source>
        <dbReference type="RuleBase" id="RU364082"/>
    </source>
</evidence>
<comment type="function">
    <text evidence="6">Catalyzes the reduction of dTDP-6-deoxy-L-lyxo-4-hexulose to yield dTDP-L-rhamnose.</text>
</comment>
<feature type="domain" description="RmlD-like substrate binding" evidence="7">
    <location>
        <begin position="3"/>
        <end position="282"/>
    </location>
</feature>
<dbReference type="EC" id="1.1.1.133" evidence="3 6"/>